<name>A0ABQ9C1U7_9ROSI</name>
<keyword evidence="3" id="KW-1185">Reference proteome</keyword>
<organism evidence="2 3">
    <name type="scientific">Salix suchowensis</name>
    <dbReference type="NCBI Taxonomy" id="1278906"/>
    <lineage>
        <taxon>Eukaryota</taxon>
        <taxon>Viridiplantae</taxon>
        <taxon>Streptophyta</taxon>
        <taxon>Embryophyta</taxon>
        <taxon>Tracheophyta</taxon>
        <taxon>Spermatophyta</taxon>
        <taxon>Magnoliopsida</taxon>
        <taxon>eudicotyledons</taxon>
        <taxon>Gunneridae</taxon>
        <taxon>Pentapetalae</taxon>
        <taxon>rosids</taxon>
        <taxon>fabids</taxon>
        <taxon>Malpighiales</taxon>
        <taxon>Salicaceae</taxon>
        <taxon>Saliceae</taxon>
        <taxon>Salix</taxon>
    </lineage>
</organism>
<accession>A0ABQ9C1U7</accession>
<reference evidence="2" key="1">
    <citation type="submission" date="2022-10" db="EMBL/GenBank/DDBJ databases">
        <authorList>
            <person name="Hyden B.L."/>
            <person name="Feng K."/>
            <person name="Yates T."/>
            <person name="Jawdy S."/>
            <person name="Smart L.B."/>
            <person name="Muchero W."/>
        </authorList>
    </citation>
    <scope>NUCLEOTIDE SEQUENCE</scope>
    <source>
        <tissue evidence="2">Shoot tip</tissue>
    </source>
</reference>
<reference evidence="2" key="2">
    <citation type="journal article" date="2023" name="Int. J. Mol. Sci.">
        <title>De Novo Assembly and Annotation of 11 Diverse Shrub Willow (Salix) Genomes Reveals Novel Gene Organization in Sex-Linked Regions.</title>
        <authorList>
            <person name="Hyden B."/>
            <person name="Feng K."/>
            <person name="Yates T.B."/>
            <person name="Jawdy S."/>
            <person name="Cereghino C."/>
            <person name="Smart L.B."/>
            <person name="Muchero W."/>
        </authorList>
    </citation>
    <scope>NUCLEOTIDE SEQUENCE</scope>
    <source>
        <tissue evidence="2">Shoot tip</tissue>
    </source>
</reference>
<dbReference type="EMBL" id="JAPFFI010000005">
    <property type="protein sequence ID" value="KAJ6393486.1"/>
    <property type="molecule type" value="Genomic_DNA"/>
</dbReference>
<evidence type="ECO:0000256" key="1">
    <source>
        <dbReference type="SAM" id="MobiDB-lite"/>
    </source>
</evidence>
<feature type="region of interest" description="Disordered" evidence="1">
    <location>
        <begin position="1"/>
        <end position="22"/>
    </location>
</feature>
<feature type="region of interest" description="Disordered" evidence="1">
    <location>
        <begin position="77"/>
        <end position="121"/>
    </location>
</feature>
<evidence type="ECO:0000313" key="2">
    <source>
        <dbReference type="EMBL" id="KAJ6393486.1"/>
    </source>
</evidence>
<evidence type="ECO:0000313" key="3">
    <source>
        <dbReference type="Proteomes" id="UP001141253"/>
    </source>
</evidence>
<proteinExistence type="predicted"/>
<comment type="caution">
    <text evidence="2">The sequence shown here is derived from an EMBL/GenBank/DDBJ whole genome shotgun (WGS) entry which is preliminary data.</text>
</comment>
<dbReference type="Proteomes" id="UP001141253">
    <property type="component" value="Chromosome 1"/>
</dbReference>
<protein>
    <submittedName>
        <fullName evidence="2">Uncharacterized protein</fullName>
    </submittedName>
</protein>
<sequence>MPEPAEVGGGGETEGRKSIEFDLDSSWPLDQISFISPYPVSPFPISSPNEQPCSPLWAFSDDDRLLVADGGGQASSAFDGGLRLPDHPIPLTCNPNSETGSKGENDDNSKLPSPFFGINSY</sequence>
<gene>
    <name evidence="2" type="ORF">OIU77_022857</name>
</gene>